<dbReference type="AlphaFoldDB" id="A0A4Y9YVK8"/>
<evidence type="ECO:0000313" key="2">
    <source>
        <dbReference type="EMBL" id="TFY66616.1"/>
    </source>
</evidence>
<comment type="caution">
    <text evidence="2">The sequence shown here is derived from an EMBL/GenBank/DDBJ whole genome shotgun (WGS) entry which is preliminary data.</text>
</comment>
<protein>
    <submittedName>
        <fullName evidence="2">Uncharacterized protein</fullName>
    </submittedName>
</protein>
<sequence>MSASASSTGQLERSRHGTLQPRPSLRPLSKSPNPERPTISMEPQADARLSPIAIHNTRPRPSQHIYDLGVAMMYLADLL</sequence>
<name>A0A4Y9YVK8_9AGAM</name>
<feature type="region of interest" description="Disordered" evidence="1">
    <location>
        <begin position="1"/>
        <end position="60"/>
    </location>
</feature>
<organism evidence="2 3">
    <name type="scientific">Dentipellis fragilis</name>
    <dbReference type="NCBI Taxonomy" id="205917"/>
    <lineage>
        <taxon>Eukaryota</taxon>
        <taxon>Fungi</taxon>
        <taxon>Dikarya</taxon>
        <taxon>Basidiomycota</taxon>
        <taxon>Agaricomycotina</taxon>
        <taxon>Agaricomycetes</taxon>
        <taxon>Russulales</taxon>
        <taxon>Hericiaceae</taxon>
        <taxon>Dentipellis</taxon>
    </lineage>
</organism>
<keyword evidence="3" id="KW-1185">Reference proteome</keyword>
<proteinExistence type="predicted"/>
<evidence type="ECO:0000313" key="3">
    <source>
        <dbReference type="Proteomes" id="UP000298327"/>
    </source>
</evidence>
<accession>A0A4Y9YVK8</accession>
<gene>
    <name evidence="2" type="ORF">EVG20_g4471</name>
</gene>
<reference evidence="2 3" key="1">
    <citation type="submission" date="2019-02" db="EMBL/GenBank/DDBJ databases">
        <title>Genome sequencing of the rare red list fungi Dentipellis fragilis.</title>
        <authorList>
            <person name="Buettner E."/>
            <person name="Kellner H."/>
        </authorList>
    </citation>
    <scope>NUCLEOTIDE SEQUENCE [LARGE SCALE GENOMIC DNA]</scope>
    <source>
        <strain evidence="2 3">DSM 105465</strain>
    </source>
</reference>
<dbReference type="Proteomes" id="UP000298327">
    <property type="component" value="Unassembled WGS sequence"/>
</dbReference>
<dbReference type="EMBL" id="SEOQ01000231">
    <property type="protein sequence ID" value="TFY66616.1"/>
    <property type="molecule type" value="Genomic_DNA"/>
</dbReference>
<feature type="compositionally biased region" description="Polar residues" evidence="1">
    <location>
        <begin position="1"/>
        <end position="11"/>
    </location>
</feature>
<feature type="compositionally biased region" description="Low complexity" evidence="1">
    <location>
        <begin position="19"/>
        <end position="32"/>
    </location>
</feature>
<evidence type="ECO:0000256" key="1">
    <source>
        <dbReference type="SAM" id="MobiDB-lite"/>
    </source>
</evidence>